<reference evidence="3" key="1">
    <citation type="submission" date="2022-11" db="UniProtKB">
        <authorList>
            <consortium name="WormBaseParasite"/>
        </authorList>
    </citation>
    <scope>IDENTIFICATION</scope>
</reference>
<sequence>MHEASLARIREIEAPKMPARLEPAVPKQKPVFVESLPTLAPIAENENVSILCRVKPMDDPDLEIQWFHNGRPLLHSNRISLGHDFGLVTLNLTGASAQDSGLYVCKATNRLGSDHTETTLNILTGDRLILGTIHPDSYKQTQYLESLDKFPKTEMPDKKFQAPAILIPLKSAENLKEGDKVRLECQISPPDDPNLKVDWFFNDNPLPEASRFKWQNDFGFVVFDIDHLYPEDSGIYTCKISNDHGAACTSACLKVEGFESIQRRTQHPESWQRIQDLERPVERFEQEIPVSKTKPRILKQSPHMEGVPEDASVSMEVYFEPANDDSINWQWFHNGQPIMAGQLVKVSCELGRAVVQIVKTNADHTGVYTFKVSNELGEAAASIVLKVAAGLAVLTDTQHQPSLALIRQLEAPKPAPQAEPEIIFGRPIVVQPLINVSAEEGEPCRFECQYQPANDPSLKVEWLNNGEILKSGSKYKIGQDFGFATLDILYTYPEDSGIFVCRITNDDGQILTSGVLRCTAKESIIFSTTNPESVQKIIELETPRRVASEKPDLEKPAPVFLKQLINYGQIPEGSSVHFETLVEPKDDPDLKITWLHNDIEVVASSRFKMVHDFGFVILDIIQAEPRDSGVWTCKARNRRGQATGSGSFECLKRPTIICDTSHPDSVMKIIELETPKPAPLTVEPSIRQAPNFVHRLPPNLSLEEHDSVHLEAKIDPINDPDMEIGWYKDGVPITHGNRFILTNDFGFCILDILSLIPEDNGIYTCIAKNRLGSDATSVQIDCSPKAPLILEPQVGSTQQKAIYDLELSLGRPRVLEVGEVERVAPKFLQHLRTTQDLVEGDHAYFSAKLNQTFSPDLKIEWFLNGKPLVIGSRMKTISDFGFVVLEIVPVYAEDSGEYACVASNDSGSDRTIGLLTCQPKVSIISQSQLPDRMSGAKAKIDILEAPKPQMPDKPDQDFSAPIFQTHLGDLGEFQDGQLVHFECKVEPAADPNMKIEWFHNDKPLFH</sequence>
<dbReference type="AlphaFoldDB" id="A0A915K9H6"/>
<dbReference type="PANTHER" id="PTHR47633:SF4">
    <property type="entry name" value="MYOPALLADIN ISOFORM X1"/>
    <property type="match status" value="1"/>
</dbReference>
<dbReference type="OMA" id="FECKPRR"/>
<protein>
    <submittedName>
        <fullName evidence="3">Ig-like domain-containing protein</fullName>
    </submittedName>
</protein>
<dbReference type="CDD" id="cd00096">
    <property type="entry name" value="Ig"/>
    <property type="match status" value="3"/>
</dbReference>
<name>A0A915K9H6_ROMCU</name>
<feature type="domain" description="Ig-like" evidence="1">
    <location>
        <begin position="825"/>
        <end position="916"/>
    </location>
</feature>
<feature type="domain" description="Ig-like" evidence="1">
    <location>
        <begin position="558"/>
        <end position="649"/>
    </location>
</feature>
<feature type="domain" description="Ig-like" evidence="1">
    <location>
        <begin position="961"/>
        <end position="1006"/>
    </location>
</feature>
<dbReference type="InterPro" id="IPR036179">
    <property type="entry name" value="Ig-like_dom_sf"/>
</dbReference>
<dbReference type="Gene3D" id="2.60.40.10">
    <property type="entry name" value="Immunoglobulins"/>
    <property type="match status" value="7"/>
</dbReference>
<evidence type="ECO:0000259" key="1">
    <source>
        <dbReference type="PROSITE" id="PS50835"/>
    </source>
</evidence>
<feature type="domain" description="Ig-like" evidence="1">
    <location>
        <begin position="427"/>
        <end position="512"/>
    </location>
</feature>
<dbReference type="SMART" id="SM00409">
    <property type="entry name" value="IG"/>
    <property type="match status" value="7"/>
</dbReference>
<dbReference type="SMART" id="SM00408">
    <property type="entry name" value="IGc2"/>
    <property type="match status" value="6"/>
</dbReference>
<dbReference type="SUPFAM" id="SSF48726">
    <property type="entry name" value="Immunoglobulin"/>
    <property type="match status" value="8"/>
</dbReference>
<dbReference type="InterPro" id="IPR013098">
    <property type="entry name" value="Ig_I-set"/>
</dbReference>
<organism evidence="2 3">
    <name type="scientific">Romanomermis culicivorax</name>
    <name type="common">Nematode worm</name>
    <dbReference type="NCBI Taxonomy" id="13658"/>
    <lineage>
        <taxon>Eukaryota</taxon>
        <taxon>Metazoa</taxon>
        <taxon>Ecdysozoa</taxon>
        <taxon>Nematoda</taxon>
        <taxon>Enoplea</taxon>
        <taxon>Dorylaimia</taxon>
        <taxon>Mermithida</taxon>
        <taxon>Mermithoidea</taxon>
        <taxon>Mermithidae</taxon>
        <taxon>Romanomermis</taxon>
    </lineage>
</organism>
<dbReference type="Pfam" id="PF07679">
    <property type="entry name" value="I-set"/>
    <property type="match status" value="7"/>
</dbReference>
<accession>A0A915K9H6</accession>
<feature type="domain" description="Ig-like" evidence="1">
    <location>
        <begin position="684"/>
        <end position="781"/>
    </location>
</feature>
<keyword evidence="2" id="KW-1185">Reference proteome</keyword>
<dbReference type="InterPro" id="IPR003599">
    <property type="entry name" value="Ig_sub"/>
</dbReference>
<dbReference type="FunFam" id="2.60.40.10:FF:000119">
    <property type="entry name" value="Sallimus, isoform P"/>
    <property type="match status" value="1"/>
</dbReference>
<dbReference type="InterPro" id="IPR013783">
    <property type="entry name" value="Ig-like_fold"/>
</dbReference>
<dbReference type="WBParaSite" id="nRc.2.0.1.t35398-RA">
    <property type="protein sequence ID" value="nRc.2.0.1.t35398-RA"/>
    <property type="gene ID" value="nRc.2.0.1.g35398"/>
</dbReference>
<dbReference type="PROSITE" id="PS50835">
    <property type="entry name" value="IG_LIKE"/>
    <property type="match status" value="7"/>
</dbReference>
<dbReference type="InterPro" id="IPR007110">
    <property type="entry name" value="Ig-like_dom"/>
</dbReference>
<dbReference type="PANTHER" id="PTHR47633">
    <property type="entry name" value="IMMUNOGLOBULIN"/>
    <property type="match status" value="1"/>
</dbReference>
<feature type="domain" description="Ig-like" evidence="1">
    <location>
        <begin position="163"/>
        <end position="254"/>
    </location>
</feature>
<feature type="domain" description="Ig-like" evidence="1">
    <location>
        <begin position="30"/>
        <end position="121"/>
    </location>
</feature>
<proteinExistence type="predicted"/>
<evidence type="ECO:0000313" key="3">
    <source>
        <dbReference type="WBParaSite" id="nRc.2.0.1.t35398-RA"/>
    </source>
</evidence>
<dbReference type="Proteomes" id="UP000887565">
    <property type="component" value="Unplaced"/>
</dbReference>
<dbReference type="InterPro" id="IPR003598">
    <property type="entry name" value="Ig_sub2"/>
</dbReference>
<evidence type="ECO:0000313" key="2">
    <source>
        <dbReference type="Proteomes" id="UP000887565"/>
    </source>
</evidence>
<dbReference type="FunFam" id="2.60.40.10:FF:000962">
    <property type="entry name" value="titin isoform X1"/>
    <property type="match status" value="5"/>
</dbReference>